<keyword evidence="10" id="KW-1185">Reference proteome</keyword>
<evidence type="ECO:0000256" key="2">
    <source>
        <dbReference type="ARBA" id="ARBA00022475"/>
    </source>
</evidence>
<dbReference type="AlphaFoldDB" id="A0A9P0EZY8"/>
<evidence type="ECO:0000256" key="1">
    <source>
        <dbReference type="ARBA" id="ARBA00004651"/>
    </source>
</evidence>
<dbReference type="GO" id="GO:0005886">
    <property type="term" value="C:plasma membrane"/>
    <property type="evidence" value="ECO:0007669"/>
    <property type="project" value="UniProtKB-SubCell"/>
</dbReference>
<keyword evidence="2" id="KW-1003">Cell membrane</keyword>
<feature type="transmembrane region" description="Helical" evidence="8">
    <location>
        <begin position="80"/>
        <end position="100"/>
    </location>
</feature>
<evidence type="ECO:0000256" key="3">
    <source>
        <dbReference type="ARBA" id="ARBA00022692"/>
    </source>
</evidence>
<evidence type="ECO:0000313" key="10">
    <source>
        <dbReference type="Proteomes" id="UP001152759"/>
    </source>
</evidence>
<reference evidence="9" key="1">
    <citation type="submission" date="2021-12" db="EMBL/GenBank/DDBJ databases">
        <authorList>
            <person name="King R."/>
        </authorList>
    </citation>
    <scope>NUCLEOTIDE SEQUENCE</scope>
</reference>
<proteinExistence type="predicted"/>
<dbReference type="Proteomes" id="UP001152759">
    <property type="component" value="Chromosome 2"/>
</dbReference>
<evidence type="ECO:0000256" key="4">
    <source>
        <dbReference type="ARBA" id="ARBA00022989"/>
    </source>
</evidence>
<keyword evidence="7" id="KW-0325">Glycoprotein</keyword>
<feature type="transmembrane region" description="Helical" evidence="8">
    <location>
        <begin position="378"/>
        <end position="400"/>
    </location>
</feature>
<dbReference type="PANTHER" id="PTHR42643">
    <property type="entry name" value="IONOTROPIC RECEPTOR 20A-RELATED"/>
    <property type="match status" value="1"/>
</dbReference>
<keyword evidence="3 8" id="KW-0812">Transmembrane</keyword>
<accession>A0A9P0EZY8</accession>
<dbReference type="EMBL" id="OU963863">
    <property type="protein sequence ID" value="CAH0383914.1"/>
    <property type="molecule type" value="Genomic_DNA"/>
</dbReference>
<keyword evidence="4 8" id="KW-1133">Transmembrane helix</keyword>
<evidence type="ECO:0000256" key="7">
    <source>
        <dbReference type="ARBA" id="ARBA00023180"/>
    </source>
</evidence>
<organism evidence="9 10">
    <name type="scientific">Bemisia tabaci</name>
    <name type="common">Sweetpotato whitefly</name>
    <name type="synonym">Aleurodes tabaci</name>
    <dbReference type="NCBI Taxonomy" id="7038"/>
    <lineage>
        <taxon>Eukaryota</taxon>
        <taxon>Metazoa</taxon>
        <taxon>Ecdysozoa</taxon>
        <taxon>Arthropoda</taxon>
        <taxon>Hexapoda</taxon>
        <taxon>Insecta</taxon>
        <taxon>Pterygota</taxon>
        <taxon>Neoptera</taxon>
        <taxon>Paraneoptera</taxon>
        <taxon>Hemiptera</taxon>
        <taxon>Sternorrhyncha</taxon>
        <taxon>Aleyrodoidea</taxon>
        <taxon>Aleyrodidae</taxon>
        <taxon>Aleyrodinae</taxon>
        <taxon>Bemisia</taxon>
    </lineage>
</organism>
<evidence type="ECO:0000313" key="9">
    <source>
        <dbReference type="EMBL" id="CAH0383914.1"/>
    </source>
</evidence>
<evidence type="ECO:0000256" key="8">
    <source>
        <dbReference type="SAM" id="Phobius"/>
    </source>
</evidence>
<evidence type="ECO:0000256" key="5">
    <source>
        <dbReference type="ARBA" id="ARBA00023136"/>
    </source>
</evidence>
<feature type="transmembrane region" description="Helical" evidence="8">
    <location>
        <begin position="145"/>
        <end position="169"/>
    </location>
</feature>
<keyword evidence="6" id="KW-0675">Receptor</keyword>
<comment type="subcellular location">
    <subcellularLocation>
        <location evidence="1">Cell membrane</location>
        <topology evidence="1">Multi-pass membrane protein</topology>
    </subcellularLocation>
</comment>
<dbReference type="PANTHER" id="PTHR42643:SF39">
    <property type="entry name" value="IONOTROPIC RECEPTOR 56A-RELATED"/>
    <property type="match status" value="1"/>
</dbReference>
<keyword evidence="5 8" id="KW-0472">Membrane</keyword>
<evidence type="ECO:0000256" key="6">
    <source>
        <dbReference type="ARBA" id="ARBA00023170"/>
    </source>
</evidence>
<sequence length="402" mass="46950">MKMVVEKMGGFFFETGFPEDVQKDFRKALKRDINMMIFENSLEDTDFRHLDVITLLDHGEISFMVPDRGFMPSYLTPAKCFSVTVWYFILIVLILFMIVYEIYKRLCVKIYTEATEGISTAFTIFSYCLCVAQSRLLLNSLTGRILFIVFTFTFMILSTVFLSLMTTFFSEKVRYTPFNTHTALKDSDVIFQLMLDENESFSFMDDPSYEWLKERSSHSMYKLIKELRDTGNTMVCYSPERDEVSQIGDYWNVSEFTVKGIWKNLATIIINHGFIFFLPYSAKNHDLISVTSSYTGGLSYDFHMVKEPIMSYPFDMRLMRGSLYGDKIKAYVARFVEAGILKEIYEMNQVLQFNRIFRQFEDDKNAPPKAFNMADLRLAFIILIFGNLSSSFVFMVELLYSI</sequence>
<feature type="transmembrane region" description="Helical" evidence="8">
    <location>
        <begin position="120"/>
        <end position="138"/>
    </location>
</feature>
<gene>
    <name evidence="9" type="ORF">BEMITA_LOCUS3303</name>
</gene>
<evidence type="ECO:0008006" key="11">
    <source>
        <dbReference type="Google" id="ProtNLM"/>
    </source>
</evidence>
<protein>
    <recommendedName>
        <fullName evidence="11">Ionotropic receptor</fullName>
    </recommendedName>
</protein>
<name>A0A9P0EZY8_BEMTA</name>
<dbReference type="InterPro" id="IPR052192">
    <property type="entry name" value="Insect_Ionotropic_Sensory_Rcpt"/>
</dbReference>